<name>A0ABV7JQ11_9SPHI</name>
<keyword evidence="3" id="KW-1185">Reference proteome</keyword>
<comment type="caution">
    <text evidence="2">The sequence shown here is derived from an EMBL/GenBank/DDBJ whole genome shotgun (WGS) entry which is preliminary data.</text>
</comment>
<gene>
    <name evidence="2" type="ORF">ACFOET_20870</name>
</gene>
<proteinExistence type="predicted"/>
<dbReference type="RefSeq" id="WP_379026327.1">
    <property type="nucleotide sequence ID" value="NZ_JBHRTA010000062.1"/>
</dbReference>
<evidence type="ECO:0000259" key="1">
    <source>
        <dbReference type="Pfam" id="PF21751"/>
    </source>
</evidence>
<dbReference type="Gene3D" id="3.40.1700.10">
    <property type="entry name" value="DNA integrity scanning protein, DisA, N-terminal domain"/>
    <property type="match status" value="1"/>
</dbReference>
<dbReference type="SUPFAM" id="SSF143597">
    <property type="entry name" value="YojJ-like"/>
    <property type="match status" value="1"/>
</dbReference>
<dbReference type="InterPro" id="IPR048551">
    <property type="entry name" value="DACNV"/>
</dbReference>
<evidence type="ECO:0000313" key="3">
    <source>
        <dbReference type="Proteomes" id="UP001595526"/>
    </source>
</evidence>
<accession>A0ABV7JQ11</accession>
<sequence length="373" mass="40627">MISEPTYLAAKLVSHRIVAHFEKQAGRLADSGWKYVPDTATIEILIDTAFWASLRREEGYEPKISLAFAPPDRAGNSLVFQDRQRFTPGNLVKLSPAAVQPGIHLGVWLEGDNFHIWGTAHEVPSNCVVVEVIEAGLLVIKQKHREGIGKFINVVVLKGNQIKVIDGNHWGLADSPSMLSSLLGLSDPKSADRSEDVLVQLALAMRSHKRGALLLVVPTNSTAWLHSTVKPINYLVKPHAMVPVFGGEATPDSIGTDPLYKVVHAVGGYSAIDGATVITDDQRLLAFGVKVARSPHALPVTQLMLTEPVAESEMQLLDATRIGGTRHLAAAQFVNDQHDALSMVASQDGTFTVFSWSEQQQMVHGHRIDTLLM</sequence>
<reference evidence="3" key="1">
    <citation type="journal article" date="2019" name="Int. J. Syst. Evol. Microbiol.">
        <title>The Global Catalogue of Microorganisms (GCM) 10K type strain sequencing project: providing services to taxonomists for standard genome sequencing and annotation.</title>
        <authorList>
            <consortium name="The Broad Institute Genomics Platform"/>
            <consortium name="The Broad Institute Genome Sequencing Center for Infectious Disease"/>
            <person name="Wu L."/>
            <person name="Ma J."/>
        </authorList>
    </citation>
    <scope>NUCLEOTIDE SEQUENCE [LARGE SCALE GENOMIC DNA]</scope>
    <source>
        <strain evidence="3">KCTC 52416</strain>
    </source>
</reference>
<dbReference type="Proteomes" id="UP001595526">
    <property type="component" value="Unassembled WGS sequence"/>
</dbReference>
<organism evidence="2 3">
    <name type="scientific">Parapedobacter deserti</name>
    <dbReference type="NCBI Taxonomy" id="1912957"/>
    <lineage>
        <taxon>Bacteria</taxon>
        <taxon>Pseudomonadati</taxon>
        <taxon>Bacteroidota</taxon>
        <taxon>Sphingobacteriia</taxon>
        <taxon>Sphingobacteriales</taxon>
        <taxon>Sphingobacteriaceae</taxon>
        <taxon>Parapedobacter</taxon>
    </lineage>
</organism>
<dbReference type="EMBL" id="JBHRTA010000062">
    <property type="protein sequence ID" value="MFC3200086.1"/>
    <property type="molecule type" value="Genomic_DNA"/>
</dbReference>
<evidence type="ECO:0000313" key="2">
    <source>
        <dbReference type="EMBL" id="MFC3200086.1"/>
    </source>
</evidence>
<feature type="domain" description="Probable sensor" evidence="1">
    <location>
        <begin position="35"/>
        <end position="121"/>
    </location>
</feature>
<dbReference type="Pfam" id="PF21751">
    <property type="entry name" value="DACNV"/>
    <property type="match status" value="1"/>
</dbReference>
<protein>
    <submittedName>
        <fullName evidence="2">Sensor domain DACNV-containing protein</fullName>
    </submittedName>
</protein>
<dbReference type="InterPro" id="IPR036888">
    <property type="entry name" value="DNA_integrity_DisA_N_sf"/>
</dbReference>